<dbReference type="SUPFAM" id="SSF48008">
    <property type="entry name" value="GntR ligand-binding domain-like"/>
    <property type="match status" value="1"/>
</dbReference>
<evidence type="ECO:0000256" key="1">
    <source>
        <dbReference type="ARBA" id="ARBA00023015"/>
    </source>
</evidence>
<gene>
    <name evidence="5" type="ORF">QF092_12120</name>
</gene>
<dbReference type="InterPro" id="IPR036388">
    <property type="entry name" value="WH-like_DNA-bd_sf"/>
</dbReference>
<dbReference type="InterPro" id="IPR008920">
    <property type="entry name" value="TF_FadR/GntR_C"/>
</dbReference>
<evidence type="ECO:0000256" key="2">
    <source>
        <dbReference type="ARBA" id="ARBA00023125"/>
    </source>
</evidence>
<proteinExistence type="predicted"/>
<dbReference type="SUPFAM" id="SSF46785">
    <property type="entry name" value="Winged helix' DNA-binding domain"/>
    <property type="match status" value="1"/>
</dbReference>
<protein>
    <submittedName>
        <fullName evidence="5">FCD domain-containing protein</fullName>
    </submittedName>
</protein>
<dbReference type="InterPro" id="IPR000524">
    <property type="entry name" value="Tscrpt_reg_HTH_GntR"/>
</dbReference>
<keyword evidence="1" id="KW-0805">Transcription regulation</keyword>
<dbReference type="Pfam" id="PF07729">
    <property type="entry name" value="FCD"/>
    <property type="match status" value="1"/>
</dbReference>
<dbReference type="PROSITE" id="PS50949">
    <property type="entry name" value="HTH_GNTR"/>
    <property type="match status" value="1"/>
</dbReference>
<dbReference type="PANTHER" id="PTHR43537">
    <property type="entry name" value="TRANSCRIPTIONAL REGULATOR, GNTR FAMILY"/>
    <property type="match status" value="1"/>
</dbReference>
<dbReference type="RefSeq" id="WP_281464164.1">
    <property type="nucleotide sequence ID" value="NZ_CP124535.1"/>
</dbReference>
<dbReference type="SMART" id="SM00895">
    <property type="entry name" value="FCD"/>
    <property type="match status" value="1"/>
</dbReference>
<name>A0ABY8Q312_9RHOB</name>
<dbReference type="InterPro" id="IPR011711">
    <property type="entry name" value="GntR_C"/>
</dbReference>
<dbReference type="InterPro" id="IPR036390">
    <property type="entry name" value="WH_DNA-bd_sf"/>
</dbReference>
<sequence length="227" mass="25264">MSDVRGRPTLAATAEAQLRQDILRGALLPGEKLNLDRLREKLAVGLSPLREAVNRLVTDGLILAEAQKGYTVTPISLANLNEVCDLRLELEPYALRRSIERGGLDWESEVIGALHRLKRTERVAGDQASRDAWEAANNAFHLALVARCDMPILLKMYHSLQALNDRYRHIYLSAAGQQRDVTDEHIAIAEAAVQRRADDAVGLLRSHIRASTDNLRRLIAQSLPETP</sequence>
<accession>A0ABY8Q312</accession>
<dbReference type="SMART" id="SM00345">
    <property type="entry name" value="HTH_GNTR"/>
    <property type="match status" value="1"/>
</dbReference>
<organism evidence="5 6">
    <name type="scientific">Fuscovulum ytuae</name>
    <dbReference type="NCBI Taxonomy" id="3042299"/>
    <lineage>
        <taxon>Bacteria</taxon>
        <taxon>Pseudomonadati</taxon>
        <taxon>Pseudomonadota</taxon>
        <taxon>Alphaproteobacteria</taxon>
        <taxon>Rhodobacterales</taxon>
        <taxon>Paracoccaceae</taxon>
        <taxon>Fuscovulum</taxon>
    </lineage>
</organism>
<reference evidence="5 6" key="1">
    <citation type="submission" date="2023-04" db="EMBL/GenBank/DDBJ databases">
        <title>YMD61, complete Genome.</title>
        <authorList>
            <person name="Zhang J."/>
        </authorList>
    </citation>
    <scope>NUCLEOTIDE SEQUENCE [LARGE SCALE GENOMIC DNA]</scope>
    <source>
        <strain evidence="5 6">YMD61</strain>
    </source>
</reference>
<dbReference type="EMBL" id="CP124535">
    <property type="protein sequence ID" value="WGV15033.1"/>
    <property type="molecule type" value="Genomic_DNA"/>
</dbReference>
<dbReference type="Gene3D" id="1.10.10.10">
    <property type="entry name" value="Winged helix-like DNA-binding domain superfamily/Winged helix DNA-binding domain"/>
    <property type="match status" value="1"/>
</dbReference>
<dbReference type="Gene3D" id="1.20.120.530">
    <property type="entry name" value="GntR ligand-binding domain-like"/>
    <property type="match status" value="1"/>
</dbReference>
<evidence type="ECO:0000313" key="6">
    <source>
        <dbReference type="Proteomes" id="UP001230978"/>
    </source>
</evidence>
<keyword evidence="2" id="KW-0238">DNA-binding</keyword>
<feature type="domain" description="HTH gntR-type" evidence="4">
    <location>
        <begin position="8"/>
        <end position="75"/>
    </location>
</feature>
<evidence type="ECO:0000259" key="4">
    <source>
        <dbReference type="PROSITE" id="PS50949"/>
    </source>
</evidence>
<evidence type="ECO:0000313" key="5">
    <source>
        <dbReference type="EMBL" id="WGV15033.1"/>
    </source>
</evidence>
<keyword evidence="6" id="KW-1185">Reference proteome</keyword>
<dbReference type="Proteomes" id="UP001230978">
    <property type="component" value="Chromosome"/>
</dbReference>
<keyword evidence="3" id="KW-0804">Transcription</keyword>
<dbReference type="PANTHER" id="PTHR43537:SF20">
    <property type="entry name" value="HTH-TYPE TRANSCRIPTIONAL REPRESSOR GLAR"/>
    <property type="match status" value="1"/>
</dbReference>
<dbReference type="Pfam" id="PF00392">
    <property type="entry name" value="GntR"/>
    <property type="match status" value="1"/>
</dbReference>
<evidence type="ECO:0000256" key="3">
    <source>
        <dbReference type="ARBA" id="ARBA00023163"/>
    </source>
</evidence>